<evidence type="ECO:0000256" key="2">
    <source>
        <dbReference type="SAM" id="SignalP"/>
    </source>
</evidence>
<evidence type="ECO:0000256" key="1">
    <source>
        <dbReference type="ARBA" id="ARBA00008814"/>
    </source>
</evidence>
<accession>A0A0I9UF60</accession>
<dbReference type="InterPro" id="IPR002491">
    <property type="entry name" value="ABC_transptr_periplasmic_BD"/>
</dbReference>
<proteinExistence type="inferred from homology"/>
<evidence type="ECO:0000259" key="3">
    <source>
        <dbReference type="PROSITE" id="PS50983"/>
    </source>
</evidence>
<organism evidence="4 5">
    <name type="scientific">Mycobacterium haemophilum</name>
    <dbReference type="NCBI Taxonomy" id="29311"/>
    <lineage>
        <taxon>Bacteria</taxon>
        <taxon>Bacillati</taxon>
        <taxon>Actinomycetota</taxon>
        <taxon>Actinomycetes</taxon>
        <taxon>Mycobacteriales</taxon>
        <taxon>Mycobacteriaceae</taxon>
        <taxon>Mycobacterium</taxon>
    </lineage>
</organism>
<dbReference type="Pfam" id="PF01497">
    <property type="entry name" value="Peripla_BP_2"/>
    <property type="match status" value="1"/>
</dbReference>
<dbReference type="EMBL" id="LDPR01000013">
    <property type="protein sequence ID" value="KLO35634.1"/>
    <property type="molecule type" value="Genomic_DNA"/>
</dbReference>
<dbReference type="PROSITE" id="PS51257">
    <property type="entry name" value="PROKAR_LIPOPROTEIN"/>
    <property type="match status" value="1"/>
</dbReference>
<dbReference type="PANTHER" id="PTHR30535">
    <property type="entry name" value="VITAMIN B12-BINDING PROTEIN"/>
    <property type="match status" value="1"/>
</dbReference>
<evidence type="ECO:0000313" key="5">
    <source>
        <dbReference type="Proteomes" id="UP000036334"/>
    </source>
</evidence>
<feature type="signal peptide" evidence="2">
    <location>
        <begin position="1"/>
        <end position="33"/>
    </location>
</feature>
<dbReference type="Gene3D" id="3.40.50.1980">
    <property type="entry name" value="Nitrogenase molybdenum iron protein domain"/>
    <property type="match status" value="2"/>
</dbReference>
<dbReference type="PROSITE" id="PS50983">
    <property type="entry name" value="FE_B12_PBP"/>
    <property type="match status" value="1"/>
</dbReference>
<dbReference type="STRING" id="1202450.B586_18470"/>
<sequence>MPRPPWAALTVATSLTLAVAGCASPAGPSDANAAPDAGCLTDFSPDTDYFPDKLTVTDATNFTISYHNSYQILTVKHPYPGGSPESYVLVRCGAPAPKLTGDLAHAQQITVPVTRLYSASTTHLGMITALGQVDVLAGVAETTNIVNPQLRQRVTAGKIAEYAPGQQVNVEAVIAGHPDVLVTQGVDDPSYAKLRDAGVDVVADAEWLEATPLGRAEWVKVFAALTGTEKKAAELYNQLRGDYHTMANKTAKMQPTQVLPGTLSQGAWSVPAGGDYAGRLIVDAGGSYPWADYQRTGNLQLSFESVYAEAGQAPVCLVTSDWKTLDDALAADNRYGELAAVRTGQVWSATKAIGPGGGNDYWERGVARPDLVLGDLVAILHPELAASHPFEFYRQVPRR</sequence>
<evidence type="ECO:0000313" key="4">
    <source>
        <dbReference type="EMBL" id="KLO35634.1"/>
    </source>
</evidence>
<dbReference type="PATRIC" id="fig|29311.18.peg.1212"/>
<gene>
    <name evidence="4" type="ORF">ABH38_15030</name>
</gene>
<dbReference type="GO" id="GO:0071281">
    <property type="term" value="P:cellular response to iron ion"/>
    <property type="evidence" value="ECO:0007669"/>
    <property type="project" value="TreeGrafter"/>
</dbReference>
<feature type="chain" id="PRO_5005236720" evidence="2">
    <location>
        <begin position="34"/>
        <end position="399"/>
    </location>
</feature>
<name>A0A0I9UF60_9MYCO</name>
<dbReference type="RefSeq" id="WP_047315581.1">
    <property type="nucleotide sequence ID" value="NZ_LDPQ01000014.1"/>
</dbReference>
<dbReference type="PANTHER" id="PTHR30535:SF34">
    <property type="entry name" value="MOLYBDATE-BINDING PROTEIN MOLA"/>
    <property type="match status" value="1"/>
</dbReference>
<comment type="caution">
    <text evidence="4">The sequence shown here is derived from an EMBL/GenBank/DDBJ whole genome shotgun (WGS) entry which is preliminary data.</text>
</comment>
<dbReference type="SUPFAM" id="SSF53807">
    <property type="entry name" value="Helical backbone' metal receptor"/>
    <property type="match status" value="1"/>
</dbReference>
<reference evidence="4 5" key="1">
    <citation type="submission" date="2015-05" db="EMBL/GenBank/DDBJ databases">
        <title>Genome sequence of Mycobacterium haemophilum.</title>
        <authorList>
            <person name="Greninger A.L."/>
            <person name="Cunningham G."/>
            <person name="Miller S."/>
        </authorList>
    </citation>
    <scope>NUCLEOTIDE SEQUENCE [LARGE SCALE GENOMIC DNA]</scope>
    <source>
        <strain evidence="5">UC1</strain>
    </source>
</reference>
<protein>
    <submittedName>
        <fullName evidence="4">ABC transporter substrate-binding protein</fullName>
    </submittedName>
</protein>
<dbReference type="AlphaFoldDB" id="A0A0I9UF60"/>
<dbReference type="OrthoDB" id="9812528at2"/>
<comment type="similarity">
    <text evidence="1">Belongs to the bacterial solute-binding protein 8 family.</text>
</comment>
<dbReference type="Proteomes" id="UP000036334">
    <property type="component" value="Unassembled WGS sequence"/>
</dbReference>
<keyword evidence="5" id="KW-1185">Reference proteome</keyword>
<feature type="domain" description="Fe/B12 periplasmic-binding" evidence="3">
    <location>
        <begin position="115"/>
        <end position="384"/>
    </location>
</feature>
<dbReference type="InterPro" id="IPR050902">
    <property type="entry name" value="ABC_Transporter_SBP"/>
</dbReference>
<keyword evidence="2" id="KW-0732">Signal</keyword>